<reference evidence="1 2" key="1">
    <citation type="journal article" date="2019" name="Int. J. Syst. Evol. Microbiol.">
        <title>The Global Catalogue of Microorganisms (GCM) 10K type strain sequencing project: providing services to taxonomists for standard genome sequencing and annotation.</title>
        <authorList>
            <consortium name="The Broad Institute Genomics Platform"/>
            <consortium name="The Broad Institute Genome Sequencing Center for Infectious Disease"/>
            <person name="Wu L."/>
            <person name="Ma J."/>
        </authorList>
    </citation>
    <scope>NUCLEOTIDE SEQUENCE [LARGE SCALE GENOMIC DNA]</scope>
    <source>
        <strain evidence="1 2">CGMCC 1.12720</strain>
    </source>
</reference>
<name>A0ACB5PXY6_9BACT</name>
<accession>A0ACB5PXY6</accession>
<gene>
    <name evidence="1" type="ORF">GCM10011375_40720</name>
</gene>
<dbReference type="Proteomes" id="UP000605392">
    <property type="component" value="Unassembled WGS sequence"/>
</dbReference>
<proteinExistence type="predicted"/>
<evidence type="ECO:0000313" key="1">
    <source>
        <dbReference type="EMBL" id="GGF81615.1"/>
    </source>
</evidence>
<dbReference type="EMBL" id="BMFN01000008">
    <property type="protein sequence ID" value="GGF81615.1"/>
    <property type="molecule type" value="Genomic_DNA"/>
</dbReference>
<organism evidence="1 2">
    <name type="scientific">Hymenobacter qilianensis</name>
    <dbReference type="NCBI Taxonomy" id="1385715"/>
    <lineage>
        <taxon>Bacteria</taxon>
        <taxon>Pseudomonadati</taxon>
        <taxon>Bacteroidota</taxon>
        <taxon>Cytophagia</taxon>
        <taxon>Cytophagales</taxon>
        <taxon>Hymenobacteraceae</taxon>
        <taxon>Hymenobacter</taxon>
    </lineage>
</organism>
<evidence type="ECO:0000313" key="2">
    <source>
        <dbReference type="Proteomes" id="UP000605392"/>
    </source>
</evidence>
<keyword evidence="2" id="KW-1185">Reference proteome</keyword>
<protein>
    <submittedName>
        <fullName evidence="1">Uncharacterized protein</fullName>
    </submittedName>
</protein>
<sequence>MRAFNLATIFAWGFLSACHSSPHFDQAVWLANAEMTDHANPRARMVQDLMAHHLRPGLPRAAVLALLGPPYKEGVENRLPKHITMPDTIGAIRPELYQSGNRAHLRAATLQASRRINAFYREHGRPDTLMLYPVGWSTIDPNFLVVQYTGHGRVKGYWVEQH</sequence>
<comment type="caution">
    <text evidence="1">The sequence shown here is derived from an EMBL/GenBank/DDBJ whole genome shotgun (WGS) entry which is preliminary data.</text>
</comment>